<dbReference type="GO" id="GO:0000272">
    <property type="term" value="P:polysaccharide catabolic process"/>
    <property type="evidence" value="ECO:0007669"/>
    <property type="project" value="InterPro"/>
</dbReference>
<dbReference type="HOGENOM" id="CLU_073364_0_0_1"/>
<dbReference type="PANTHER" id="PTHR34002:SF9">
    <property type="entry name" value="XYLOGLUCAN-SPECIFIC ENDO-BETA-1,4-GLUCANASE A"/>
    <property type="match status" value="1"/>
</dbReference>
<keyword evidence="2" id="KW-0472">Membrane</keyword>
<keyword evidence="4" id="KW-1185">Reference proteome</keyword>
<organism evidence="3 4">
    <name type="scientific">[Torrubiella] hemipterigena</name>
    <dbReference type="NCBI Taxonomy" id="1531966"/>
    <lineage>
        <taxon>Eukaryota</taxon>
        <taxon>Fungi</taxon>
        <taxon>Dikarya</taxon>
        <taxon>Ascomycota</taxon>
        <taxon>Pezizomycotina</taxon>
        <taxon>Sordariomycetes</taxon>
        <taxon>Hypocreomycetidae</taxon>
        <taxon>Hypocreales</taxon>
        <taxon>Clavicipitaceae</taxon>
        <taxon>Clavicipitaceae incertae sedis</taxon>
        <taxon>'Torrubiella' clade</taxon>
    </lineage>
</organism>
<keyword evidence="2" id="KW-0812">Transmembrane</keyword>
<sequence>MGLNARWLVSFALWMFPIAITLGVMFSIDAATGGKGIPKSDGGGSLVPPLNNGTTPEQRCDVFDGVETRVLKGHQAWVLTANPWGVNGANTGAICLNTNTNNNQTYGITSDPKSKFGAPFWSTTWNYPPKADGSVWAYPNIKAITDTRQIQQFKALDLNLGWAYNVGNANTTVITETNEAVLADNGPGNAHANVALDFFVDPDSGRSEQPDITKQGKFARAEVMIWFAAYGTSTFPLGKPDLTTTPPVTTYTDNHGRVFNLWIGFNKDKSTQKPVQVVCTWLPNTAIHTFDGDILPFLTKLTTDPKVGVAFEALQQANGYQGTLPQPTDYVGYIALGTEAYSTTGGQNVTFSVPNMGLEIST</sequence>
<dbReference type="Gene3D" id="2.60.120.180">
    <property type="match status" value="1"/>
</dbReference>
<reference evidence="3 4" key="1">
    <citation type="journal article" date="2015" name="Genome Announc.">
        <title>Draft Genome Sequence and Gene Annotation of the Entomopathogenic Fungus Verticillium hemipterigenum.</title>
        <authorList>
            <person name="Horn F."/>
            <person name="Habel A."/>
            <person name="Scharf D.H."/>
            <person name="Dworschak J."/>
            <person name="Brakhage A.A."/>
            <person name="Guthke R."/>
            <person name="Hertweck C."/>
            <person name="Linde J."/>
        </authorList>
    </citation>
    <scope>NUCLEOTIDE SEQUENCE [LARGE SCALE GENOMIC DNA]</scope>
</reference>
<dbReference type="STRING" id="1531966.A0A0A1SWI9"/>
<dbReference type="SUPFAM" id="SSF49899">
    <property type="entry name" value="Concanavalin A-like lectins/glucanases"/>
    <property type="match status" value="1"/>
</dbReference>
<feature type="transmembrane region" description="Helical" evidence="2">
    <location>
        <begin position="7"/>
        <end position="28"/>
    </location>
</feature>
<dbReference type="AlphaFoldDB" id="A0A0A1SWI9"/>
<dbReference type="OrthoDB" id="89349at2759"/>
<dbReference type="InterPro" id="IPR013319">
    <property type="entry name" value="GH11/12"/>
</dbReference>
<dbReference type="PANTHER" id="PTHR34002">
    <property type="entry name" value="BLR1656 PROTEIN"/>
    <property type="match status" value="1"/>
</dbReference>
<keyword evidence="2" id="KW-1133">Transmembrane helix</keyword>
<evidence type="ECO:0000256" key="2">
    <source>
        <dbReference type="SAM" id="Phobius"/>
    </source>
</evidence>
<dbReference type="Proteomes" id="UP000039046">
    <property type="component" value="Unassembled WGS sequence"/>
</dbReference>
<evidence type="ECO:0000313" key="3">
    <source>
        <dbReference type="EMBL" id="CEJ88891.1"/>
    </source>
</evidence>
<proteinExistence type="inferred from homology"/>
<accession>A0A0A1SWI9</accession>
<name>A0A0A1SWI9_9HYPO</name>
<protein>
    <recommendedName>
        <fullName evidence="5">Glycoside hydrolase family 12 protein</fullName>
    </recommendedName>
</protein>
<dbReference type="GO" id="GO:0008810">
    <property type="term" value="F:cellulase activity"/>
    <property type="evidence" value="ECO:0007669"/>
    <property type="project" value="InterPro"/>
</dbReference>
<dbReference type="InterPro" id="IPR002594">
    <property type="entry name" value="GH12"/>
</dbReference>
<gene>
    <name evidence="3" type="ORF">VHEMI04914</name>
</gene>
<dbReference type="InterPro" id="IPR013320">
    <property type="entry name" value="ConA-like_dom_sf"/>
</dbReference>
<evidence type="ECO:0000256" key="1">
    <source>
        <dbReference type="ARBA" id="ARBA00005519"/>
    </source>
</evidence>
<dbReference type="EMBL" id="CDHN01000002">
    <property type="protein sequence ID" value="CEJ88891.1"/>
    <property type="molecule type" value="Genomic_DNA"/>
</dbReference>
<evidence type="ECO:0000313" key="4">
    <source>
        <dbReference type="Proteomes" id="UP000039046"/>
    </source>
</evidence>
<evidence type="ECO:0008006" key="5">
    <source>
        <dbReference type="Google" id="ProtNLM"/>
    </source>
</evidence>
<comment type="similarity">
    <text evidence="1">Belongs to the glycosyl hydrolase 12 (cellulase H) family.</text>
</comment>